<name>A0A4Y1R1D6_PRUDU</name>
<gene>
    <name evidence="2" type="ORF">Prudu_007164</name>
</gene>
<evidence type="ECO:0000256" key="1">
    <source>
        <dbReference type="SAM" id="MobiDB-lite"/>
    </source>
</evidence>
<proteinExistence type="predicted"/>
<sequence>MGVEKDARVLLLLMSTAMISRESLTYSRRAGKKQKPSPQDRRSDYSRSPIDDVKGDKNGIGGIEALKKTVTAAAAAAASNLDFCEGNNRSATFLAVSEVASLTIICASRIWSKRPSSTEVRNKLGRFSAIVQ</sequence>
<feature type="region of interest" description="Disordered" evidence="1">
    <location>
        <begin position="25"/>
        <end position="59"/>
    </location>
</feature>
<accession>A0A4Y1R1D6</accession>
<dbReference type="AlphaFoldDB" id="A0A4Y1R1D6"/>
<protein>
    <submittedName>
        <fullName evidence="2">Cyclic nucleotide gated channel 1</fullName>
    </submittedName>
</protein>
<organism evidence="2">
    <name type="scientific">Prunus dulcis</name>
    <name type="common">Almond</name>
    <name type="synonym">Amygdalus dulcis</name>
    <dbReference type="NCBI Taxonomy" id="3755"/>
    <lineage>
        <taxon>Eukaryota</taxon>
        <taxon>Viridiplantae</taxon>
        <taxon>Streptophyta</taxon>
        <taxon>Embryophyta</taxon>
        <taxon>Tracheophyta</taxon>
        <taxon>Spermatophyta</taxon>
        <taxon>Magnoliopsida</taxon>
        <taxon>eudicotyledons</taxon>
        <taxon>Gunneridae</taxon>
        <taxon>Pentapetalae</taxon>
        <taxon>rosids</taxon>
        <taxon>fabids</taxon>
        <taxon>Rosales</taxon>
        <taxon>Rosaceae</taxon>
        <taxon>Amygdaloideae</taxon>
        <taxon>Amygdaleae</taxon>
        <taxon>Prunus</taxon>
    </lineage>
</organism>
<feature type="compositionally biased region" description="Basic and acidic residues" evidence="1">
    <location>
        <begin position="38"/>
        <end position="57"/>
    </location>
</feature>
<dbReference type="EMBL" id="AP019298">
    <property type="protein sequence ID" value="BBG97905.1"/>
    <property type="molecule type" value="Genomic_DNA"/>
</dbReference>
<reference evidence="2" key="1">
    <citation type="journal article" date="2019" name="Science">
        <title>Mutation of a bHLH transcription factor allowed almond domestication.</title>
        <authorList>
            <person name="Sanchez-Perez R."/>
            <person name="Pavan S."/>
            <person name="Mazzeo R."/>
            <person name="Moldovan C."/>
            <person name="Aiese Cigliano R."/>
            <person name="Del Cueto J."/>
            <person name="Ricciardi F."/>
            <person name="Lotti C."/>
            <person name="Ricciardi L."/>
            <person name="Dicenta F."/>
            <person name="Lopez-Marques R.L."/>
            <person name="Lindberg Moller B."/>
        </authorList>
    </citation>
    <scope>NUCLEOTIDE SEQUENCE</scope>
</reference>
<evidence type="ECO:0000313" key="2">
    <source>
        <dbReference type="EMBL" id="BBG97905.1"/>
    </source>
</evidence>